<proteinExistence type="predicted"/>
<dbReference type="InterPro" id="IPR022441">
    <property type="entry name" value="Para_beta_helix_rpt-2"/>
</dbReference>
<feature type="domain" description="Protein kinase" evidence="5">
    <location>
        <begin position="15"/>
        <end position="263"/>
    </location>
</feature>
<dbReference type="Gene3D" id="2.160.20.10">
    <property type="entry name" value="Single-stranded right-handed beta-helix, Pectin lyase-like"/>
    <property type="match status" value="2"/>
</dbReference>
<evidence type="ECO:0000313" key="6">
    <source>
        <dbReference type="EMBL" id="EYB66509.1"/>
    </source>
</evidence>
<dbReference type="Gene3D" id="2.30.30.40">
    <property type="entry name" value="SH3 Domains"/>
    <property type="match status" value="1"/>
</dbReference>
<dbReference type="AlphaFoldDB" id="A0A016QL70"/>
<dbReference type="InterPro" id="IPR006633">
    <property type="entry name" value="Carb-bd_sugar_hydrolysis-dom"/>
</dbReference>
<dbReference type="OrthoDB" id="54426at2"/>
<dbReference type="GO" id="GO:0004672">
    <property type="term" value="F:protein kinase activity"/>
    <property type="evidence" value="ECO:0007669"/>
    <property type="project" value="InterPro"/>
</dbReference>
<dbReference type="Pfam" id="PF00069">
    <property type="entry name" value="Pkinase"/>
    <property type="match status" value="1"/>
</dbReference>
<dbReference type="PANTHER" id="PTHR22990">
    <property type="entry name" value="F-BOX ONLY PROTEIN"/>
    <property type="match status" value="1"/>
</dbReference>
<evidence type="ECO:0000256" key="3">
    <source>
        <dbReference type="ARBA" id="ARBA00022786"/>
    </source>
</evidence>
<keyword evidence="2" id="KW-0677">Repeat</keyword>
<dbReference type="SMART" id="SM00287">
    <property type="entry name" value="SH3b"/>
    <property type="match status" value="1"/>
</dbReference>
<name>A0A016QL70_9DEIO</name>
<keyword evidence="7" id="KW-1185">Reference proteome</keyword>
<gene>
    <name evidence="6" type="ORF">DEIPH_ctg103orf0037</name>
</gene>
<evidence type="ECO:0000259" key="5">
    <source>
        <dbReference type="PROSITE" id="PS50011"/>
    </source>
</evidence>
<dbReference type="InterPro" id="IPR011050">
    <property type="entry name" value="Pectin_lyase_fold/virulence"/>
</dbReference>
<dbReference type="eggNOG" id="COG3420">
    <property type="taxonomic scope" value="Bacteria"/>
</dbReference>
<evidence type="ECO:0000256" key="1">
    <source>
        <dbReference type="ARBA" id="ARBA00004906"/>
    </source>
</evidence>
<dbReference type="SUPFAM" id="SSF56112">
    <property type="entry name" value="Protein kinase-like (PK-like)"/>
    <property type="match status" value="1"/>
</dbReference>
<evidence type="ECO:0000256" key="4">
    <source>
        <dbReference type="SAM" id="MobiDB-lite"/>
    </source>
</evidence>
<evidence type="ECO:0000313" key="7">
    <source>
        <dbReference type="Proteomes" id="UP000020492"/>
    </source>
</evidence>
<dbReference type="NCBIfam" id="TIGR03804">
    <property type="entry name" value="para_beta_helix"/>
    <property type="match status" value="5"/>
</dbReference>
<keyword evidence="3" id="KW-0833">Ubl conjugation pathway</keyword>
<feature type="region of interest" description="Disordered" evidence="4">
    <location>
        <begin position="263"/>
        <end position="305"/>
    </location>
</feature>
<dbReference type="InterPro" id="IPR051550">
    <property type="entry name" value="SCF-Subunits/Alg-Epimerases"/>
</dbReference>
<dbReference type="PROSITE" id="PS50011">
    <property type="entry name" value="PROTEIN_KINASE_DOM"/>
    <property type="match status" value="1"/>
</dbReference>
<evidence type="ECO:0000256" key="2">
    <source>
        <dbReference type="ARBA" id="ARBA00022737"/>
    </source>
</evidence>
<dbReference type="GO" id="GO:0005524">
    <property type="term" value="F:ATP binding"/>
    <property type="evidence" value="ECO:0007669"/>
    <property type="project" value="InterPro"/>
</dbReference>
<dbReference type="SMART" id="SM00722">
    <property type="entry name" value="CASH"/>
    <property type="match status" value="2"/>
</dbReference>
<dbReference type="InterPro" id="IPR039448">
    <property type="entry name" value="Beta_helix"/>
</dbReference>
<dbReference type="eggNOG" id="COG3103">
    <property type="taxonomic scope" value="Bacteria"/>
</dbReference>
<dbReference type="InterPro" id="IPR012334">
    <property type="entry name" value="Pectin_lyas_fold"/>
</dbReference>
<dbReference type="Gene3D" id="3.30.200.20">
    <property type="entry name" value="Phosphorylase Kinase, domain 1"/>
    <property type="match status" value="1"/>
</dbReference>
<feature type="compositionally biased region" description="Pro residues" evidence="4">
    <location>
        <begin position="268"/>
        <end position="293"/>
    </location>
</feature>
<dbReference type="PANTHER" id="PTHR22990:SF15">
    <property type="entry name" value="F-BOX ONLY PROTEIN 10"/>
    <property type="match status" value="1"/>
</dbReference>
<accession>A0A016QL70</accession>
<dbReference type="InterPro" id="IPR000719">
    <property type="entry name" value="Prot_kinase_dom"/>
</dbReference>
<sequence>MSEALAPGTVIADRYTLRACLAATPHEDTYRAEASWGGAVILTIFTPPHEGTPTGARVRQAFLRSARLLAQVQHPGVPRVTDLIETPEWIVVVQEDRLRRSLRDVMGGAALPPTQAQDLTRCLFGALAAAHAQALLHTQLTPGEVWFDTQGQPVLAGFGLGRRALREAGQDTPPDARYAAPELLAGGKPSPQADVYALGATLLEAASGHAPPPSSARGQGIPLPPLPPGTRPAVPAALTQALALEPSERAVSAAEVLEGMDRAGAETPEPPASPVPLAAPAPLPVKNPPPPLTSAPLAAEPSRKAPSGRAFPIWLGMGMLGVLALGGTAAVFRLSGEEPASTAAASVQAAGLTGSAPVEAVTPPAPAPPPEPVVLRTVVVTTPHLNLRQAPTTAGAVLTTVARGERLAVLAEQGTWLNVQTLTGQGGWVSDQHTLPLLGEEATGAVLQQLAVGGDVTLARGVYWFSQPVRLTADVNLVGAGQQATLLMSDAAEDTLILQGTRASLTGLSVIHVGSAPARAVLQEGGTLTAGRVTLAGAVRDADQQTYGSGLWVKDAGHAALEQVILSGNAFGLYVSDTSHAEAVASILTGNSEGGALFGDDATGEVRGSTIAENGAHGVHVLGQAAPRLDGNRIRRNRGRGVTVYGQARPTVMDNIIEENTLQGVGVQGEAQPTLSGNTVQGNRQSGLAFSENAGGLAENNTVQFNLKSGIALSKYAAPTLSGNTIRRNAENGLSYADHTGGAARDNVISGNGNPGISAWGNAQPTLTGNAVQGNKQSGVVLAERSSGEFSGNTVSDNALYGLIVTGDAAPTVTENTVTGNARGGIFYKQNAGGSGYGNTCSGNGGAGLSAALNPDQEGPEFSPDGCALN</sequence>
<dbReference type="Gene3D" id="1.10.510.10">
    <property type="entry name" value="Transferase(Phosphotransferase) domain 1"/>
    <property type="match status" value="1"/>
</dbReference>
<protein>
    <recommendedName>
        <fullName evidence="5">Protein kinase domain-containing protein</fullName>
    </recommendedName>
</protein>
<reference evidence="6 7" key="1">
    <citation type="submission" date="2014-03" db="EMBL/GenBank/DDBJ databases">
        <title>Draft genome sequence of Deinococcus phoenicis 1P10ME.</title>
        <authorList>
            <person name="Stepanov V.G."/>
            <person name="Vaishampayan P."/>
            <person name="Venkateswaran K."/>
            <person name="Fox G.E."/>
        </authorList>
    </citation>
    <scope>NUCLEOTIDE SEQUENCE [LARGE SCALE GENOMIC DNA]</scope>
    <source>
        <strain evidence="6 7">1P10ME</strain>
    </source>
</reference>
<dbReference type="InterPro" id="IPR003646">
    <property type="entry name" value="SH3-like_bac-type"/>
</dbReference>
<dbReference type="eggNOG" id="COG0515">
    <property type="taxonomic scope" value="Bacteria"/>
</dbReference>
<comment type="pathway">
    <text evidence="1">Protein modification; protein ubiquitination.</text>
</comment>
<dbReference type="Proteomes" id="UP000020492">
    <property type="component" value="Unassembled WGS sequence"/>
</dbReference>
<dbReference type="SUPFAM" id="SSF51126">
    <property type="entry name" value="Pectin lyase-like"/>
    <property type="match status" value="2"/>
</dbReference>
<dbReference type="RefSeq" id="WP_034360628.1">
    <property type="nucleotide sequence ID" value="NZ_JHAC01000082.1"/>
</dbReference>
<dbReference type="InterPro" id="IPR011009">
    <property type="entry name" value="Kinase-like_dom_sf"/>
</dbReference>
<comment type="caution">
    <text evidence="6">The sequence shown here is derived from an EMBL/GenBank/DDBJ whole genome shotgun (WGS) entry which is preliminary data.</text>
</comment>
<dbReference type="SMART" id="SM00710">
    <property type="entry name" value="PbH1"/>
    <property type="match status" value="11"/>
</dbReference>
<feature type="region of interest" description="Disordered" evidence="4">
    <location>
        <begin position="206"/>
        <end position="228"/>
    </location>
</feature>
<dbReference type="PATRIC" id="fig|1476583.3.peg.3457"/>
<dbReference type="Pfam" id="PF13229">
    <property type="entry name" value="Beta_helix"/>
    <property type="match status" value="2"/>
</dbReference>
<dbReference type="SMART" id="SM00220">
    <property type="entry name" value="S_TKc"/>
    <property type="match status" value="1"/>
</dbReference>
<dbReference type="Pfam" id="PF08239">
    <property type="entry name" value="SH3_3"/>
    <property type="match status" value="1"/>
</dbReference>
<dbReference type="STRING" id="1476583.DEIPH_ctg103orf0037"/>
<dbReference type="InterPro" id="IPR006626">
    <property type="entry name" value="PbH1"/>
</dbReference>
<dbReference type="EMBL" id="JHAC01000082">
    <property type="protein sequence ID" value="EYB66509.1"/>
    <property type="molecule type" value="Genomic_DNA"/>
</dbReference>
<organism evidence="6 7">
    <name type="scientific">Deinococcus phoenicis</name>
    <dbReference type="NCBI Taxonomy" id="1476583"/>
    <lineage>
        <taxon>Bacteria</taxon>
        <taxon>Thermotogati</taxon>
        <taxon>Deinococcota</taxon>
        <taxon>Deinococci</taxon>
        <taxon>Deinococcales</taxon>
        <taxon>Deinococcaceae</taxon>
        <taxon>Deinococcus</taxon>
    </lineage>
</organism>